<dbReference type="AlphaFoldDB" id="A0A934TPP0"/>
<feature type="chain" id="PRO_5037565175" evidence="2">
    <location>
        <begin position="31"/>
        <end position="87"/>
    </location>
</feature>
<feature type="region of interest" description="Disordered" evidence="1">
    <location>
        <begin position="63"/>
        <end position="87"/>
    </location>
</feature>
<sequence length="87" mass="8393">MTRSRRSSTVCLSALLVAIAGVGAAPVAVAAEAAKTPASAPSNPCAAGKAEKAAYPCGAATKKRAANPCGPANPCGAKRKPKSGEAS</sequence>
<organism evidence="3 4">
    <name type="scientific">Ramlibacter ginsenosidimutans</name>
    <dbReference type="NCBI Taxonomy" id="502333"/>
    <lineage>
        <taxon>Bacteria</taxon>
        <taxon>Pseudomonadati</taxon>
        <taxon>Pseudomonadota</taxon>
        <taxon>Betaproteobacteria</taxon>
        <taxon>Burkholderiales</taxon>
        <taxon>Comamonadaceae</taxon>
        <taxon>Ramlibacter</taxon>
    </lineage>
</organism>
<evidence type="ECO:0000313" key="3">
    <source>
        <dbReference type="EMBL" id="MBK6005202.1"/>
    </source>
</evidence>
<name>A0A934TPP0_9BURK</name>
<dbReference type="Proteomes" id="UP000630528">
    <property type="component" value="Unassembled WGS sequence"/>
</dbReference>
<protein>
    <submittedName>
        <fullName evidence="3">Uncharacterized protein</fullName>
    </submittedName>
</protein>
<evidence type="ECO:0000313" key="4">
    <source>
        <dbReference type="Proteomes" id="UP000630528"/>
    </source>
</evidence>
<proteinExistence type="predicted"/>
<reference evidence="3" key="1">
    <citation type="journal article" date="2012" name="J. Microbiol. Biotechnol.">
        <title>Ramlibacter ginsenosidimutans sp. nov., with ginsenoside-converting activity.</title>
        <authorList>
            <person name="Wang L."/>
            <person name="An D.S."/>
            <person name="Kim S.G."/>
            <person name="Jin F.X."/>
            <person name="Kim S.C."/>
            <person name="Lee S.T."/>
            <person name="Im W.T."/>
        </authorList>
    </citation>
    <scope>NUCLEOTIDE SEQUENCE</scope>
    <source>
        <strain evidence="3">KACC 17527</strain>
    </source>
</reference>
<feature type="signal peptide" evidence="2">
    <location>
        <begin position="1"/>
        <end position="30"/>
    </location>
</feature>
<keyword evidence="2" id="KW-0732">Signal</keyword>
<reference evidence="3" key="2">
    <citation type="submission" date="2021-01" db="EMBL/GenBank/DDBJ databases">
        <authorList>
            <person name="Kang M."/>
        </authorList>
    </citation>
    <scope>NUCLEOTIDE SEQUENCE</scope>
    <source>
        <strain evidence="3">KACC 17527</strain>
    </source>
</reference>
<evidence type="ECO:0000256" key="1">
    <source>
        <dbReference type="SAM" id="MobiDB-lite"/>
    </source>
</evidence>
<gene>
    <name evidence="3" type="ORF">JJB11_03780</name>
</gene>
<accession>A0A934TPP0</accession>
<dbReference type="EMBL" id="JAEPWM010000001">
    <property type="protein sequence ID" value="MBK6005202.1"/>
    <property type="molecule type" value="Genomic_DNA"/>
</dbReference>
<dbReference type="RefSeq" id="WP_201166553.1">
    <property type="nucleotide sequence ID" value="NZ_JAEPWM010000001.1"/>
</dbReference>
<evidence type="ECO:0000256" key="2">
    <source>
        <dbReference type="SAM" id="SignalP"/>
    </source>
</evidence>
<keyword evidence="4" id="KW-1185">Reference proteome</keyword>
<comment type="caution">
    <text evidence="3">The sequence shown here is derived from an EMBL/GenBank/DDBJ whole genome shotgun (WGS) entry which is preliminary data.</text>
</comment>